<evidence type="ECO:0000313" key="14">
    <source>
        <dbReference type="EMBL" id="GIC88105.1"/>
    </source>
</evidence>
<dbReference type="PANTHER" id="PTHR11961">
    <property type="entry name" value="CYTOCHROME C"/>
    <property type="match status" value="1"/>
</dbReference>
<keyword evidence="6 12" id="KW-0679">Respiratory chain</keyword>
<reference evidence="14" key="2">
    <citation type="submission" date="2021-01" db="EMBL/GenBank/DDBJ databases">
        <title>Pan-genome distribution and transcriptional activeness of fungal secondary metabolism genes in Aspergillus section Fumigati.</title>
        <authorList>
            <person name="Takahashi H."/>
            <person name="Umemura M."/>
            <person name="Ninomiya A."/>
            <person name="Kusuya Y."/>
            <person name="Urayama S."/>
            <person name="Shimizu M."/>
            <person name="Watanabe A."/>
            <person name="Kamei K."/>
            <person name="Yaguchi T."/>
            <person name="Hagiwara D."/>
        </authorList>
    </citation>
    <scope>NUCLEOTIDE SEQUENCE</scope>
    <source>
        <strain evidence="14">IFM 46973</strain>
    </source>
</reference>
<protein>
    <recommendedName>
        <fullName evidence="3">Cytochrome c</fullName>
    </recommendedName>
</protein>
<evidence type="ECO:0000256" key="10">
    <source>
        <dbReference type="PROSITE-ProRule" id="PRU00433"/>
    </source>
</evidence>
<comment type="function">
    <text evidence="12">Electron carrier protein. The oxidized form of the cytochrome c heme group can accept an electron from the heme group of the cytochrome c1 subunit of cytochrome reductase. Cytochrome c then transfers this electron to the cytochrome oxidase complex, the final protein carrier in the mitochondrial electron-transport chain.</text>
</comment>
<keyword evidence="7 10" id="KW-0479">Metal-binding</keyword>
<evidence type="ECO:0000256" key="9">
    <source>
        <dbReference type="ARBA" id="ARBA00023004"/>
    </source>
</evidence>
<dbReference type="InterPro" id="IPR002327">
    <property type="entry name" value="Cyt_c_1A/1B"/>
</dbReference>
<evidence type="ECO:0000256" key="12">
    <source>
        <dbReference type="RuleBase" id="RU004427"/>
    </source>
</evidence>
<evidence type="ECO:0000256" key="8">
    <source>
        <dbReference type="ARBA" id="ARBA00022982"/>
    </source>
</evidence>
<reference evidence="14" key="1">
    <citation type="journal article" date="2015" name="Genome Announc.">
        <title>Draft Genome Sequence of the Pathogenic Filamentous Fungus Aspergillus udagawae Strain IFM 46973T.</title>
        <authorList>
            <person name="Kusuya Y."/>
            <person name="Takahashi-Nakaguchi A."/>
            <person name="Takahashi H."/>
            <person name="Yaguchi T."/>
        </authorList>
    </citation>
    <scope>NUCLEOTIDE SEQUENCE</scope>
    <source>
        <strain evidence="14">IFM 46973</strain>
    </source>
</reference>
<name>A0A8E0UZV8_9EURO</name>
<evidence type="ECO:0000256" key="11">
    <source>
        <dbReference type="RuleBase" id="RU004426"/>
    </source>
</evidence>
<evidence type="ECO:0000256" key="2">
    <source>
        <dbReference type="ARBA" id="ARBA00006488"/>
    </source>
</evidence>
<dbReference type="Gene3D" id="1.10.760.10">
    <property type="entry name" value="Cytochrome c-like domain"/>
    <property type="match status" value="1"/>
</dbReference>
<dbReference type="Pfam" id="PF00034">
    <property type="entry name" value="Cytochrom_C"/>
    <property type="match status" value="1"/>
</dbReference>
<comment type="PTM">
    <text evidence="12">Binds 1 heme group per subunit.</text>
</comment>
<dbReference type="AlphaFoldDB" id="A0A8E0UZV8"/>
<keyword evidence="5 10" id="KW-0349">Heme</keyword>
<keyword evidence="4 12" id="KW-0813">Transport</keyword>
<organism evidence="14 15">
    <name type="scientific">Aspergillus udagawae</name>
    <dbReference type="NCBI Taxonomy" id="91492"/>
    <lineage>
        <taxon>Eukaryota</taxon>
        <taxon>Fungi</taxon>
        <taxon>Dikarya</taxon>
        <taxon>Ascomycota</taxon>
        <taxon>Pezizomycotina</taxon>
        <taxon>Eurotiomycetes</taxon>
        <taxon>Eurotiomycetidae</taxon>
        <taxon>Eurotiales</taxon>
        <taxon>Aspergillaceae</taxon>
        <taxon>Aspergillus</taxon>
        <taxon>Aspergillus subgen. Fumigati</taxon>
    </lineage>
</organism>
<dbReference type="RefSeq" id="XP_043145371.1">
    <property type="nucleotide sequence ID" value="XM_043289436.1"/>
</dbReference>
<evidence type="ECO:0000313" key="15">
    <source>
        <dbReference type="Proteomes" id="UP000036893"/>
    </source>
</evidence>
<dbReference type="GO" id="GO:0009055">
    <property type="term" value="F:electron transfer activity"/>
    <property type="evidence" value="ECO:0007669"/>
    <property type="project" value="InterPro"/>
</dbReference>
<evidence type="ECO:0000256" key="5">
    <source>
        <dbReference type="ARBA" id="ARBA00022617"/>
    </source>
</evidence>
<comment type="caution">
    <text evidence="14">The sequence shown here is derived from an EMBL/GenBank/DDBJ whole genome shotgun (WGS) entry which is preliminary data.</text>
</comment>
<dbReference type="GO" id="GO:0046872">
    <property type="term" value="F:metal ion binding"/>
    <property type="evidence" value="ECO:0007669"/>
    <property type="project" value="UniProtKB-KW"/>
</dbReference>
<dbReference type="Proteomes" id="UP000036893">
    <property type="component" value="Unassembled WGS sequence"/>
</dbReference>
<dbReference type="EMBL" id="BBXM02000003">
    <property type="protein sequence ID" value="GIC88105.1"/>
    <property type="molecule type" value="Genomic_DNA"/>
</dbReference>
<feature type="domain" description="Cytochrome c" evidence="13">
    <location>
        <begin position="64"/>
        <end position="165"/>
    </location>
</feature>
<evidence type="ECO:0000259" key="13">
    <source>
        <dbReference type="PROSITE" id="PS51007"/>
    </source>
</evidence>
<evidence type="ECO:0000256" key="6">
    <source>
        <dbReference type="ARBA" id="ARBA00022660"/>
    </source>
</evidence>
<dbReference type="PROSITE" id="PS51007">
    <property type="entry name" value="CYTC"/>
    <property type="match status" value="1"/>
</dbReference>
<evidence type="ECO:0000256" key="1">
    <source>
        <dbReference type="ARBA" id="ARBA00004569"/>
    </source>
</evidence>
<dbReference type="GO" id="GO:0020037">
    <property type="term" value="F:heme binding"/>
    <property type="evidence" value="ECO:0007669"/>
    <property type="project" value="InterPro"/>
</dbReference>
<dbReference type="FunFam" id="1.10.760.10:FF:000001">
    <property type="entry name" value="Cytochrome c iso-1"/>
    <property type="match status" value="1"/>
</dbReference>
<proteinExistence type="inferred from homology"/>
<dbReference type="SUPFAM" id="SSF46626">
    <property type="entry name" value="Cytochrome c"/>
    <property type="match status" value="1"/>
</dbReference>
<dbReference type="GO" id="GO:0005758">
    <property type="term" value="C:mitochondrial intermembrane space"/>
    <property type="evidence" value="ECO:0007669"/>
    <property type="project" value="UniProtKB-SubCell"/>
</dbReference>
<evidence type="ECO:0000256" key="4">
    <source>
        <dbReference type="ARBA" id="ARBA00022448"/>
    </source>
</evidence>
<dbReference type="InterPro" id="IPR009056">
    <property type="entry name" value="Cyt_c-like_dom"/>
</dbReference>
<dbReference type="InterPro" id="IPR036909">
    <property type="entry name" value="Cyt_c-like_dom_sf"/>
</dbReference>
<comment type="subcellular location">
    <subcellularLocation>
        <location evidence="1">Mitochondrion intermembrane space</location>
    </subcellularLocation>
</comment>
<evidence type="ECO:0000256" key="7">
    <source>
        <dbReference type="ARBA" id="ARBA00022723"/>
    </source>
</evidence>
<keyword evidence="9 10" id="KW-0408">Iron</keyword>
<sequence length="166" mass="17741">MVLTPGKLNLSFFAAALSNARAGLRPAPKTSIRKLAVAVAEDIPDHSRTSVEALNIATYKILPGDANKGADIFKKRCKQCHTVEAAGNNGTGPNLHGLFGRKSGSVPGFSYSDANKNAGITWNEDTLFGFLENPKKFMPGNKMAFAGLKKGNERSDLIAYLKKSTS</sequence>
<keyword evidence="8 12" id="KW-0249">Electron transport</keyword>
<gene>
    <name evidence="14" type="ORF">Aud_004496</name>
</gene>
<comment type="similarity">
    <text evidence="2 11">Belongs to the cytochrome c family.</text>
</comment>
<dbReference type="PRINTS" id="PR00604">
    <property type="entry name" value="CYTCHRMECIAB"/>
</dbReference>
<accession>A0A8E0UZV8</accession>
<dbReference type="GeneID" id="66991972"/>
<keyword evidence="12" id="KW-0496">Mitochondrion</keyword>
<evidence type="ECO:0000256" key="3">
    <source>
        <dbReference type="ARBA" id="ARBA00013530"/>
    </source>
</evidence>